<evidence type="ECO:0000313" key="3">
    <source>
        <dbReference type="Proteomes" id="UP000199245"/>
    </source>
</evidence>
<organism evidence="2 3">
    <name type="scientific">Bradyrhizobium brasilense</name>
    <dbReference type="NCBI Taxonomy" id="1419277"/>
    <lineage>
        <taxon>Bacteria</taxon>
        <taxon>Pseudomonadati</taxon>
        <taxon>Pseudomonadota</taxon>
        <taxon>Alphaproteobacteria</taxon>
        <taxon>Hyphomicrobiales</taxon>
        <taxon>Nitrobacteraceae</taxon>
        <taxon>Bradyrhizobium</taxon>
    </lineage>
</organism>
<gene>
    <name evidence="2" type="ORF">SAMN05216337_1010142</name>
</gene>
<dbReference type="Proteomes" id="UP000199245">
    <property type="component" value="Unassembled WGS sequence"/>
</dbReference>
<feature type="compositionally biased region" description="Basic residues" evidence="1">
    <location>
        <begin position="35"/>
        <end position="44"/>
    </location>
</feature>
<reference evidence="2 3" key="1">
    <citation type="submission" date="2016-10" db="EMBL/GenBank/DDBJ databases">
        <authorList>
            <person name="de Groot N.N."/>
        </authorList>
    </citation>
    <scope>NUCLEOTIDE SEQUENCE [LARGE SCALE GENOMIC DNA]</scope>
    <source>
        <strain evidence="2 3">R5</strain>
    </source>
</reference>
<feature type="compositionally biased region" description="Pro residues" evidence="1">
    <location>
        <begin position="23"/>
        <end position="34"/>
    </location>
</feature>
<protein>
    <submittedName>
        <fullName evidence="2">Uncharacterized protein</fullName>
    </submittedName>
</protein>
<proteinExistence type="predicted"/>
<name>A0A1G6U6N5_9BRAD</name>
<dbReference type="AlphaFoldDB" id="A0A1G6U6N5"/>
<dbReference type="EMBL" id="FMZW01000010">
    <property type="protein sequence ID" value="SDD37028.1"/>
    <property type="molecule type" value="Genomic_DNA"/>
</dbReference>
<sequence length="215" mass="23670">MLGRVDLLILDDWPRAARHRGLPRPPGDPRGPLRPPRHYRRQPAPRRSMAGADRRPTYADDVLDRLVHNAHRIDLDGESLANPQAGSKDLSQWRCVHAASLGQGEGRCPHAKKSFELRLKIDHTGSPMPETKQPEGLGPRAISSRNSGRDHLGILGGIKSVHLGKIIEILTHGSVADGVNGSKYGSYLRVRPQKRRAVNDLCDVPSGNMGTKQVR</sequence>
<feature type="region of interest" description="Disordered" evidence="1">
    <location>
        <begin position="17"/>
        <end position="56"/>
    </location>
</feature>
<evidence type="ECO:0000313" key="2">
    <source>
        <dbReference type="EMBL" id="SDD37028.1"/>
    </source>
</evidence>
<accession>A0A1G6U6N5</accession>
<evidence type="ECO:0000256" key="1">
    <source>
        <dbReference type="SAM" id="MobiDB-lite"/>
    </source>
</evidence>